<reference evidence="2" key="1">
    <citation type="submission" date="2021-02" db="EMBL/GenBank/DDBJ databases">
        <authorList>
            <person name="Nowell W R."/>
        </authorList>
    </citation>
    <scope>NUCLEOTIDE SEQUENCE</scope>
</reference>
<dbReference type="Proteomes" id="UP000681722">
    <property type="component" value="Unassembled WGS sequence"/>
</dbReference>
<dbReference type="EMBL" id="CAJOBC010006040">
    <property type="protein sequence ID" value="CAF3884723.1"/>
    <property type="molecule type" value="Genomic_DNA"/>
</dbReference>
<evidence type="ECO:0000313" key="3">
    <source>
        <dbReference type="EMBL" id="CAF3884723.1"/>
    </source>
</evidence>
<name>A0A814QIY4_9BILA</name>
<organism evidence="2 4">
    <name type="scientific">Didymodactylos carnosus</name>
    <dbReference type="NCBI Taxonomy" id="1234261"/>
    <lineage>
        <taxon>Eukaryota</taxon>
        <taxon>Metazoa</taxon>
        <taxon>Spiralia</taxon>
        <taxon>Gnathifera</taxon>
        <taxon>Rotifera</taxon>
        <taxon>Eurotatoria</taxon>
        <taxon>Bdelloidea</taxon>
        <taxon>Philodinida</taxon>
        <taxon>Philodinidae</taxon>
        <taxon>Didymodactylos</taxon>
    </lineage>
</organism>
<proteinExistence type="predicted"/>
<evidence type="ECO:0000256" key="1">
    <source>
        <dbReference type="SAM" id="MobiDB-lite"/>
    </source>
</evidence>
<feature type="compositionally biased region" description="Acidic residues" evidence="1">
    <location>
        <begin position="375"/>
        <end position="385"/>
    </location>
</feature>
<evidence type="ECO:0000313" key="2">
    <source>
        <dbReference type="EMBL" id="CAF1121252.1"/>
    </source>
</evidence>
<comment type="caution">
    <text evidence="2">The sequence shown here is derived from an EMBL/GenBank/DDBJ whole genome shotgun (WGS) entry which is preliminary data.</text>
</comment>
<feature type="non-terminal residue" evidence="2">
    <location>
        <position position="420"/>
    </location>
</feature>
<sequence length="420" mass="48605">MFPRFFERFIYWCTSAENVVKGKITHDKTLPSLEVLFVVRILLGYRIYEYSIDAYAYLQPILKGLRNNKSLSEITTKASLNNKSEQSLERRSADHIERIAFAIQTTLDIFKVIDDIKPDIDNDIKIEFGEITKATRLKIKETIKKSYYTNDSSGSVNDSIADYPSDVDLLELDKVQIKSIKEAPKQTMKISLDAVKIAVKMYDELFYPQGLQLFKCELSAIEQAQKTKDNEKKILELPFNILYTNQLVAGGCIFHNAKRRNINAQQLLKNLVEKNILSSGKFLKTSAKHVRSWIRNFNFTNKNEFDRFKHTLFNDYGWTLESYLRRVKQNADYPTNLELVNPRGVEKLKQQKQSIKLVDEQIMRIMGQHSQKDEDAQEMDIDQSGDAENNGNGCFTIIKPRLTDPMNEKSNSKRLTAQRL</sequence>
<dbReference type="Proteomes" id="UP000663829">
    <property type="component" value="Unassembled WGS sequence"/>
</dbReference>
<protein>
    <submittedName>
        <fullName evidence="2">Uncharacterized protein</fullName>
    </submittedName>
</protein>
<keyword evidence="4" id="KW-1185">Reference proteome</keyword>
<gene>
    <name evidence="2" type="ORF">GPM918_LOCUS19701</name>
    <name evidence="3" type="ORF">SRO942_LOCUS19695</name>
</gene>
<accession>A0A814QIY4</accession>
<feature type="region of interest" description="Disordered" evidence="1">
    <location>
        <begin position="369"/>
        <end position="420"/>
    </location>
</feature>
<dbReference type="EMBL" id="CAJNOQ010006041">
    <property type="protein sequence ID" value="CAF1121252.1"/>
    <property type="molecule type" value="Genomic_DNA"/>
</dbReference>
<dbReference type="AlphaFoldDB" id="A0A814QIY4"/>
<feature type="non-terminal residue" evidence="2">
    <location>
        <position position="1"/>
    </location>
</feature>
<evidence type="ECO:0000313" key="4">
    <source>
        <dbReference type="Proteomes" id="UP000663829"/>
    </source>
</evidence>